<feature type="repeat" description="WD" evidence="7">
    <location>
        <begin position="328"/>
        <end position="360"/>
    </location>
</feature>
<evidence type="ECO:0000256" key="2">
    <source>
        <dbReference type="ARBA" id="ARBA00005616"/>
    </source>
</evidence>
<keyword evidence="6" id="KW-0539">Nucleus</keyword>
<dbReference type="PANTHER" id="PTHR19861">
    <property type="entry name" value="WD40 REPEAT PROTEIN SWD2"/>
    <property type="match status" value="1"/>
</dbReference>
<dbReference type="PRINTS" id="PR00320">
    <property type="entry name" value="GPROTEINBRPT"/>
</dbReference>
<gene>
    <name evidence="9" type="ORF">OsI_26690</name>
</gene>
<protein>
    <submittedName>
        <fullName evidence="9">Uncharacterized protein</fullName>
    </submittedName>
</protein>
<evidence type="ECO:0000256" key="6">
    <source>
        <dbReference type="ARBA" id="ARBA00023242"/>
    </source>
</evidence>
<evidence type="ECO:0000256" key="4">
    <source>
        <dbReference type="ARBA" id="ARBA00022574"/>
    </source>
</evidence>
<feature type="repeat" description="WD" evidence="7">
    <location>
        <begin position="469"/>
        <end position="499"/>
    </location>
</feature>
<dbReference type="InterPro" id="IPR036322">
    <property type="entry name" value="WD40_repeat_dom_sf"/>
</dbReference>
<keyword evidence="3" id="KW-0805">Transcription regulation</keyword>
<name>B8B809_ORYSI</name>
<organism evidence="9 10">
    <name type="scientific">Oryza sativa subsp. indica</name>
    <name type="common">Rice</name>
    <dbReference type="NCBI Taxonomy" id="39946"/>
    <lineage>
        <taxon>Eukaryota</taxon>
        <taxon>Viridiplantae</taxon>
        <taxon>Streptophyta</taxon>
        <taxon>Embryophyta</taxon>
        <taxon>Tracheophyta</taxon>
        <taxon>Spermatophyta</taxon>
        <taxon>Magnoliopsida</taxon>
        <taxon>Liliopsida</taxon>
        <taxon>Poales</taxon>
        <taxon>Poaceae</taxon>
        <taxon>BOP clade</taxon>
        <taxon>Oryzoideae</taxon>
        <taxon>Oryzeae</taxon>
        <taxon>Oryzinae</taxon>
        <taxon>Oryza</taxon>
        <taxon>Oryza sativa</taxon>
    </lineage>
</organism>
<dbReference type="FunFam" id="2.130.10.10:FF:001608">
    <property type="entry name" value="Transducin/WD40 repeat-like superfamily protein"/>
    <property type="match status" value="1"/>
</dbReference>
<dbReference type="InterPro" id="IPR015943">
    <property type="entry name" value="WD40/YVTN_repeat-like_dom_sf"/>
</dbReference>
<keyword evidence="4 7" id="KW-0853">WD repeat</keyword>
<dbReference type="EMBL" id="CM000132">
    <property type="protein sequence ID" value="EEC82364.1"/>
    <property type="molecule type" value="Genomic_DNA"/>
</dbReference>
<dbReference type="SMART" id="SM00320">
    <property type="entry name" value="WD40"/>
    <property type="match status" value="4"/>
</dbReference>
<evidence type="ECO:0000313" key="10">
    <source>
        <dbReference type="Proteomes" id="UP000007015"/>
    </source>
</evidence>
<dbReference type="GO" id="GO:0006353">
    <property type="term" value="P:DNA-templated transcription termination"/>
    <property type="evidence" value="ECO:0007669"/>
    <property type="project" value="UniProtKB-KW"/>
</dbReference>
<dbReference type="InterPro" id="IPR020472">
    <property type="entry name" value="WD40_PAC1"/>
</dbReference>
<dbReference type="HOGENOM" id="CLU_044117_1_0_1"/>
<dbReference type="GO" id="GO:0003682">
    <property type="term" value="F:chromatin binding"/>
    <property type="evidence" value="ECO:0007669"/>
    <property type="project" value="TreeGrafter"/>
</dbReference>
<comment type="subcellular location">
    <subcellularLocation>
        <location evidence="1">Nucleus</location>
    </subcellularLocation>
</comment>
<feature type="repeat" description="WD" evidence="7">
    <location>
        <begin position="240"/>
        <end position="282"/>
    </location>
</feature>
<evidence type="ECO:0000256" key="7">
    <source>
        <dbReference type="PROSITE-ProRule" id="PRU00221"/>
    </source>
</evidence>
<sequence>MCDRRAAGGWRRSISPPRCNERLAAAPSPPVNGIDDDDEPTNGKLGRICTARRPVSHGCFIEPSRAVPERARWWHVGRCAEQAVPYRGPVQARHGPRAIVPGTARLGPVHLSTDSADAVAACVAASATRRRRRGPRRLLGSPPAPSSRRSPSPGALLLPSHTLASDPESISPSRRRLGLDSRLLEEFAPSPAADLHPSRERRCGVPAASASGREREERVTMVSMEVTDEMFKCMEVGLAFRDYNGRISSMDFHSKATNYLVTACDDESIRLYDIQNAVCLKTINSKKYGVELVCFTENPTYVLHSSKNGWDDSLRLLSLVNNCFLRYFKGHLDRVVSISLCSENGNILSGSLDRTVLLWDSRVEKAQGLLRVQGRPAVSYDDQGLVFAIAYGGYIRMFDARNFEKGPFDIFSVGNDDSEANVIKFSSDGRRLLLTTKAGRVHVLDSFHGNNIATYNVKPVVSNSTLEASFSPDGNHIISGSGDGSVYAWNVRSGKVARWGSTDSEPPLIRWAPGSLMFLTASSELSCWVPDLSKLGSFTVSK</sequence>
<dbReference type="Proteomes" id="UP000007015">
    <property type="component" value="Chromosome 7"/>
</dbReference>
<evidence type="ECO:0000313" key="9">
    <source>
        <dbReference type="EMBL" id="EEC82364.1"/>
    </source>
</evidence>
<dbReference type="PANTHER" id="PTHR19861:SF0">
    <property type="entry name" value="WD REPEAT-CONTAINING PROTEIN 82"/>
    <property type="match status" value="1"/>
</dbReference>
<feature type="region of interest" description="Disordered" evidence="8">
    <location>
        <begin position="1"/>
        <end position="41"/>
    </location>
</feature>
<feature type="region of interest" description="Disordered" evidence="8">
    <location>
        <begin position="188"/>
        <end position="216"/>
    </location>
</feature>
<evidence type="ECO:0000256" key="8">
    <source>
        <dbReference type="SAM" id="MobiDB-lite"/>
    </source>
</evidence>
<feature type="compositionally biased region" description="Low complexity" evidence="8">
    <location>
        <begin position="137"/>
        <end position="160"/>
    </location>
</feature>
<dbReference type="Gene3D" id="2.130.10.10">
    <property type="entry name" value="YVTN repeat-like/Quinoprotein amine dehydrogenase"/>
    <property type="match status" value="2"/>
</dbReference>
<dbReference type="SUPFAM" id="SSF50978">
    <property type="entry name" value="WD40 repeat-like"/>
    <property type="match status" value="1"/>
</dbReference>
<feature type="region of interest" description="Disordered" evidence="8">
    <location>
        <begin position="126"/>
        <end position="174"/>
    </location>
</feature>
<dbReference type="InterPro" id="IPR037867">
    <property type="entry name" value="Swd2/WDR82"/>
</dbReference>
<keyword evidence="10" id="KW-1185">Reference proteome</keyword>
<evidence type="ECO:0000256" key="3">
    <source>
        <dbReference type="ARBA" id="ARBA00022472"/>
    </source>
</evidence>
<evidence type="ECO:0000256" key="5">
    <source>
        <dbReference type="ARBA" id="ARBA00022737"/>
    </source>
</evidence>
<dbReference type="AlphaFoldDB" id="B8B809"/>
<dbReference type="Gramene" id="BGIOSGA026052-TA">
    <property type="protein sequence ID" value="BGIOSGA026052-PA"/>
    <property type="gene ID" value="BGIOSGA026052"/>
</dbReference>
<dbReference type="PROSITE" id="PS50082">
    <property type="entry name" value="WD_REPEATS_2"/>
    <property type="match status" value="3"/>
</dbReference>
<comment type="similarity">
    <text evidence="2">Belongs to the WD repeat SWD2 family.</text>
</comment>
<dbReference type="InterPro" id="IPR001680">
    <property type="entry name" value="WD40_rpt"/>
</dbReference>
<dbReference type="Pfam" id="PF00400">
    <property type="entry name" value="WD40"/>
    <property type="match status" value="3"/>
</dbReference>
<dbReference type="InterPro" id="IPR019775">
    <property type="entry name" value="WD40_repeat_CS"/>
</dbReference>
<keyword evidence="3" id="KW-0804">Transcription</keyword>
<keyword evidence="5" id="KW-0677">Repeat</keyword>
<accession>B8B809</accession>
<keyword evidence="3" id="KW-0806">Transcription termination</keyword>
<dbReference type="STRING" id="39946.B8B809"/>
<evidence type="ECO:0000256" key="1">
    <source>
        <dbReference type="ARBA" id="ARBA00004123"/>
    </source>
</evidence>
<proteinExistence type="inferred from homology"/>
<dbReference type="PROSITE" id="PS00678">
    <property type="entry name" value="WD_REPEATS_1"/>
    <property type="match status" value="1"/>
</dbReference>
<dbReference type="PROSITE" id="PS50294">
    <property type="entry name" value="WD_REPEATS_REGION"/>
    <property type="match status" value="1"/>
</dbReference>
<dbReference type="FunFam" id="2.130.10.10:FF:001638">
    <property type="entry name" value="Os07g0589400 protein"/>
    <property type="match status" value="1"/>
</dbReference>
<reference evidence="9 10" key="1">
    <citation type="journal article" date="2005" name="PLoS Biol.">
        <title>The genomes of Oryza sativa: a history of duplications.</title>
        <authorList>
            <person name="Yu J."/>
            <person name="Wang J."/>
            <person name="Lin W."/>
            <person name="Li S."/>
            <person name="Li H."/>
            <person name="Zhou J."/>
            <person name="Ni P."/>
            <person name="Dong W."/>
            <person name="Hu S."/>
            <person name="Zeng C."/>
            <person name="Zhang J."/>
            <person name="Zhang Y."/>
            <person name="Li R."/>
            <person name="Xu Z."/>
            <person name="Li S."/>
            <person name="Li X."/>
            <person name="Zheng H."/>
            <person name="Cong L."/>
            <person name="Lin L."/>
            <person name="Yin J."/>
            <person name="Geng J."/>
            <person name="Li G."/>
            <person name="Shi J."/>
            <person name="Liu J."/>
            <person name="Lv H."/>
            <person name="Li J."/>
            <person name="Wang J."/>
            <person name="Deng Y."/>
            <person name="Ran L."/>
            <person name="Shi X."/>
            <person name="Wang X."/>
            <person name="Wu Q."/>
            <person name="Li C."/>
            <person name="Ren X."/>
            <person name="Wang J."/>
            <person name="Wang X."/>
            <person name="Li D."/>
            <person name="Liu D."/>
            <person name="Zhang X."/>
            <person name="Ji Z."/>
            <person name="Zhao W."/>
            <person name="Sun Y."/>
            <person name="Zhang Z."/>
            <person name="Bao J."/>
            <person name="Han Y."/>
            <person name="Dong L."/>
            <person name="Ji J."/>
            <person name="Chen P."/>
            <person name="Wu S."/>
            <person name="Liu J."/>
            <person name="Xiao Y."/>
            <person name="Bu D."/>
            <person name="Tan J."/>
            <person name="Yang L."/>
            <person name="Ye C."/>
            <person name="Zhang J."/>
            <person name="Xu J."/>
            <person name="Zhou Y."/>
            <person name="Yu Y."/>
            <person name="Zhang B."/>
            <person name="Zhuang S."/>
            <person name="Wei H."/>
            <person name="Liu B."/>
            <person name="Lei M."/>
            <person name="Yu H."/>
            <person name="Li Y."/>
            <person name="Xu H."/>
            <person name="Wei S."/>
            <person name="He X."/>
            <person name="Fang L."/>
            <person name="Zhang Z."/>
            <person name="Zhang Y."/>
            <person name="Huang X."/>
            <person name="Su Z."/>
            <person name="Tong W."/>
            <person name="Li J."/>
            <person name="Tong Z."/>
            <person name="Li S."/>
            <person name="Ye J."/>
            <person name="Wang L."/>
            <person name="Fang L."/>
            <person name="Lei T."/>
            <person name="Chen C."/>
            <person name="Chen H."/>
            <person name="Xu Z."/>
            <person name="Li H."/>
            <person name="Huang H."/>
            <person name="Zhang F."/>
            <person name="Xu H."/>
            <person name="Li N."/>
            <person name="Zhao C."/>
            <person name="Li S."/>
            <person name="Dong L."/>
            <person name="Huang Y."/>
            <person name="Li L."/>
            <person name="Xi Y."/>
            <person name="Qi Q."/>
            <person name="Li W."/>
            <person name="Zhang B."/>
            <person name="Hu W."/>
            <person name="Zhang Y."/>
            <person name="Tian X."/>
            <person name="Jiao Y."/>
            <person name="Liang X."/>
            <person name="Jin J."/>
            <person name="Gao L."/>
            <person name="Zheng W."/>
            <person name="Hao B."/>
            <person name="Liu S."/>
            <person name="Wang W."/>
            <person name="Yuan L."/>
            <person name="Cao M."/>
            <person name="McDermott J."/>
            <person name="Samudrala R."/>
            <person name="Wang J."/>
            <person name="Wong G.K."/>
            <person name="Yang H."/>
        </authorList>
    </citation>
    <scope>NUCLEOTIDE SEQUENCE [LARGE SCALE GENOMIC DNA]</scope>
    <source>
        <strain evidence="10">cv. 93-11</strain>
    </source>
</reference>
<dbReference type="GO" id="GO:0048188">
    <property type="term" value="C:Set1C/COMPASS complex"/>
    <property type="evidence" value="ECO:0007669"/>
    <property type="project" value="TreeGrafter"/>
</dbReference>